<dbReference type="RefSeq" id="WP_343810261.1">
    <property type="nucleotide sequence ID" value="NZ_BAAADS010000003.1"/>
</dbReference>
<feature type="domain" description="HTH crp-type" evidence="6">
    <location>
        <begin position="149"/>
        <end position="223"/>
    </location>
</feature>
<evidence type="ECO:0000259" key="5">
    <source>
        <dbReference type="PROSITE" id="PS50042"/>
    </source>
</evidence>
<feature type="domain" description="Cyclic nucleotide-binding" evidence="5">
    <location>
        <begin position="15"/>
        <end position="124"/>
    </location>
</feature>
<dbReference type="CDD" id="cd00092">
    <property type="entry name" value="HTH_CRP"/>
    <property type="match status" value="1"/>
</dbReference>
<dbReference type="InterPro" id="IPR000595">
    <property type="entry name" value="cNMP-bd_dom"/>
</dbReference>
<dbReference type="InterPro" id="IPR036388">
    <property type="entry name" value="WH-like_DNA-bd_sf"/>
</dbReference>
<evidence type="ECO:0000313" key="8">
    <source>
        <dbReference type="Proteomes" id="UP001500866"/>
    </source>
</evidence>
<dbReference type="Proteomes" id="UP001500866">
    <property type="component" value="Unassembled WGS sequence"/>
</dbReference>
<evidence type="ECO:0000256" key="3">
    <source>
        <dbReference type="ARBA" id="ARBA00023159"/>
    </source>
</evidence>
<dbReference type="InterPro" id="IPR050397">
    <property type="entry name" value="Env_Response_Regulators"/>
</dbReference>
<keyword evidence="8" id="KW-1185">Reference proteome</keyword>
<gene>
    <name evidence="7" type="ORF">GCM10009001_06460</name>
</gene>
<reference evidence="7 8" key="1">
    <citation type="journal article" date="2019" name="Int. J. Syst. Evol. Microbiol.">
        <title>The Global Catalogue of Microorganisms (GCM) 10K type strain sequencing project: providing services to taxonomists for standard genome sequencing and annotation.</title>
        <authorList>
            <consortium name="The Broad Institute Genomics Platform"/>
            <consortium name="The Broad Institute Genome Sequencing Center for Infectious Disease"/>
            <person name="Wu L."/>
            <person name="Ma J."/>
        </authorList>
    </citation>
    <scope>NUCLEOTIDE SEQUENCE [LARGE SCALE GENOMIC DNA]</scope>
    <source>
        <strain evidence="7 8">JCM 15395</strain>
    </source>
</reference>
<dbReference type="PANTHER" id="PTHR24567:SF74">
    <property type="entry name" value="HTH-TYPE TRANSCRIPTIONAL REGULATOR ARCR"/>
    <property type="match status" value="1"/>
</dbReference>
<dbReference type="PANTHER" id="PTHR24567">
    <property type="entry name" value="CRP FAMILY TRANSCRIPTIONAL REGULATORY PROTEIN"/>
    <property type="match status" value="1"/>
</dbReference>
<dbReference type="Pfam" id="PF13545">
    <property type="entry name" value="HTH_Crp_2"/>
    <property type="match status" value="1"/>
</dbReference>
<evidence type="ECO:0000256" key="4">
    <source>
        <dbReference type="ARBA" id="ARBA00023163"/>
    </source>
</evidence>
<dbReference type="PRINTS" id="PR00034">
    <property type="entry name" value="HTHCRP"/>
</dbReference>
<dbReference type="PROSITE" id="PS51063">
    <property type="entry name" value="HTH_CRP_2"/>
    <property type="match status" value="1"/>
</dbReference>
<dbReference type="SUPFAM" id="SSF51206">
    <property type="entry name" value="cAMP-binding domain-like"/>
    <property type="match status" value="1"/>
</dbReference>
<accession>A0ABN1FL59</accession>
<dbReference type="InterPro" id="IPR012318">
    <property type="entry name" value="HTH_CRP"/>
</dbReference>
<keyword evidence="3" id="KW-0010">Activator</keyword>
<sequence length="231" mass="27014">MNTHSIKELLHKIPLFKDLTDYEMEPIVDLAKHRMYRNGSHIFMQGDPLTNVYFIHQGRIKIYKTDFHGKEQIVNVLQPGDMFPHQGFFRQDDYPAHAEVIEDAILIYIPIKAFENFLINHPEICVKLFRVLGDIIMDLHNRLEEKILHNTYEQIIMLLLRLAKDYGKETNDNLMKIKTHFTNRDLANMIGSSRETVSRTLTQLKKQQLIATDKSGAYVLNTEALEDELFS</sequence>
<organism evidence="7 8">
    <name type="scientific">Virgibacillus siamensis</name>
    <dbReference type="NCBI Taxonomy" id="480071"/>
    <lineage>
        <taxon>Bacteria</taxon>
        <taxon>Bacillati</taxon>
        <taxon>Bacillota</taxon>
        <taxon>Bacilli</taxon>
        <taxon>Bacillales</taxon>
        <taxon>Bacillaceae</taxon>
        <taxon>Virgibacillus</taxon>
    </lineage>
</organism>
<dbReference type="Pfam" id="PF00027">
    <property type="entry name" value="cNMP_binding"/>
    <property type="match status" value="1"/>
</dbReference>
<dbReference type="SUPFAM" id="SSF46785">
    <property type="entry name" value="Winged helix' DNA-binding domain"/>
    <property type="match status" value="1"/>
</dbReference>
<dbReference type="Gene3D" id="1.10.10.10">
    <property type="entry name" value="Winged helix-like DNA-binding domain superfamily/Winged helix DNA-binding domain"/>
    <property type="match status" value="1"/>
</dbReference>
<evidence type="ECO:0000313" key="7">
    <source>
        <dbReference type="EMBL" id="GAA0593062.1"/>
    </source>
</evidence>
<dbReference type="InterPro" id="IPR018490">
    <property type="entry name" value="cNMP-bd_dom_sf"/>
</dbReference>
<proteinExistence type="predicted"/>
<protein>
    <submittedName>
        <fullName evidence="7">Crp/Fnr family transcriptional regulator</fullName>
    </submittedName>
</protein>
<dbReference type="SMART" id="SM00100">
    <property type="entry name" value="cNMP"/>
    <property type="match status" value="1"/>
</dbReference>
<dbReference type="CDD" id="cd00038">
    <property type="entry name" value="CAP_ED"/>
    <property type="match status" value="1"/>
</dbReference>
<name>A0ABN1FL59_9BACI</name>
<dbReference type="InterPro" id="IPR014710">
    <property type="entry name" value="RmlC-like_jellyroll"/>
</dbReference>
<evidence type="ECO:0000256" key="1">
    <source>
        <dbReference type="ARBA" id="ARBA00023015"/>
    </source>
</evidence>
<dbReference type="PROSITE" id="PS50042">
    <property type="entry name" value="CNMP_BINDING_3"/>
    <property type="match status" value="1"/>
</dbReference>
<dbReference type="InterPro" id="IPR036390">
    <property type="entry name" value="WH_DNA-bd_sf"/>
</dbReference>
<dbReference type="Gene3D" id="2.60.120.10">
    <property type="entry name" value="Jelly Rolls"/>
    <property type="match status" value="1"/>
</dbReference>
<comment type="caution">
    <text evidence="7">The sequence shown here is derived from an EMBL/GenBank/DDBJ whole genome shotgun (WGS) entry which is preliminary data.</text>
</comment>
<dbReference type="EMBL" id="BAAADS010000003">
    <property type="protein sequence ID" value="GAA0593062.1"/>
    <property type="molecule type" value="Genomic_DNA"/>
</dbReference>
<evidence type="ECO:0000259" key="6">
    <source>
        <dbReference type="PROSITE" id="PS51063"/>
    </source>
</evidence>
<dbReference type="SMART" id="SM00419">
    <property type="entry name" value="HTH_CRP"/>
    <property type="match status" value="1"/>
</dbReference>
<keyword evidence="2" id="KW-0238">DNA-binding</keyword>
<keyword evidence="4" id="KW-0804">Transcription</keyword>
<keyword evidence="1" id="KW-0805">Transcription regulation</keyword>
<evidence type="ECO:0000256" key="2">
    <source>
        <dbReference type="ARBA" id="ARBA00023125"/>
    </source>
</evidence>